<keyword evidence="1" id="KW-0472">Membrane</keyword>
<keyword evidence="3" id="KW-1185">Reference proteome</keyword>
<organism evidence="2 3">
    <name type="scientific">Litchfieldia luteola</name>
    <dbReference type="NCBI Taxonomy" id="682179"/>
    <lineage>
        <taxon>Bacteria</taxon>
        <taxon>Bacillati</taxon>
        <taxon>Bacillota</taxon>
        <taxon>Bacilli</taxon>
        <taxon>Bacillales</taxon>
        <taxon>Bacillaceae</taxon>
        <taxon>Litchfieldia</taxon>
    </lineage>
</organism>
<keyword evidence="1" id="KW-1133">Transmembrane helix</keyword>
<gene>
    <name evidence="2" type="ORF">IMZ08_01700</name>
</gene>
<accession>A0ABR9QE47</accession>
<proteinExistence type="predicted"/>
<name>A0ABR9QE47_9BACI</name>
<evidence type="ECO:0000313" key="2">
    <source>
        <dbReference type="EMBL" id="MBE4906770.1"/>
    </source>
</evidence>
<feature type="transmembrane region" description="Helical" evidence="1">
    <location>
        <begin position="118"/>
        <end position="137"/>
    </location>
</feature>
<sequence>MIEIKTKVSYYILYSVLLFGMLLFTSYVDVLLKQIATESFSLFPWTIYRLLLFIPMGLMLGVPYLIKEKEKGGRWRINYVKLIFMGLPALYFTLYFIFHFYFQFLRLPSHLGYLLTEVSTYKTSGVILGYILITSVYKKNKWS</sequence>
<protein>
    <submittedName>
        <fullName evidence="2">Uncharacterized protein</fullName>
    </submittedName>
</protein>
<dbReference type="Proteomes" id="UP001516662">
    <property type="component" value="Unassembled WGS sequence"/>
</dbReference>
<feature type="transmembrane region" description="Helical" evidence="1">
    <location>
        <begin position="47"/>
        <end position="66"/>
    </location>
</feature>
<keyword evidence="1" id="KW-0812">Transmembrane</keyword>
<evidence type="ECO:0000313" key="3">
    <source>
        <dbReference type="Proteomes" id="UP001516662"/>
    </source>
</evidence>
<feature type="transmembrane region" description="Helical" evidence="1">
    <location>
        <begin position="78"/>
        <end position="98"/>
    </location>
</feature>
<comment type="caution">
    <text evidence="2">The sequence shown here is derived from an EMBL/GenBank/DDBJ whole genome shotgun (WGS) entry which is preliminary data.</text>
</comment>
<evidence type="ECO:0000256" key="1">
    <source>
        <dbReference type="SAM" id="Phobius"/>
    </source>
</evidence>
<dbReference type="RefSeq" id="WP_193534261.1">
    <property type="nucleotide sequence ID" value="NZ_JADCLJ010000006.1"/>
</dbReference>
<feature type="transmembrane region" description="Helical" evidence="1">
    <location>
        <begin position="12"/>
        <end position="35"/>
    </location>
</feature>
<dbReference type="EMBL" id="JADCLJ010000006">
    <property type="protein sequence ID" value="MBE4906770.1"/>
    <property type="molecule type" value="Genomic_DNA"/>
</dbReference>
<reference evidence="2 3" key="1">
    <citation type="submission" date="2020-10" db="EMBL/GenBank/DDBJ databases">
        <title>Bacillus sp. HD4P25, an endophyte from a halophyte.</title>
        <authorList>
            <person name="Sun J.-Q."/>
        </authorList>
    </citation>
    <scope>NUCLEOTIDE SEQUENCE [LARGE SCALE GENOMIC DNA]</scope>
    <source>
        <strain evidence="2 3">YIM 93174</strain>
    </source>
</reference>